<protein>
    <recommendedName>
        <fullName evidence="2">HicB-like antitoxin of toxin-antitoxin system domain-containing protein</fullName>
    </recommendedName>
</protein>
<dbReference type="Pfam" id="PF15919">
    <property type="entry name" value="HicB_lk_antitox"/>
    <property type="match status" value="1"/>
</dbReference>
<feature type="domain" description="HicB-like antitoxin of toxin-antitoxin system" evidence="2">
    <location>
        <begin position="36"/>
        <end position="151"/>
    </location>
</feature>
<feature type="region of interest" description="Disordered" evidence="1">
    <location>
        <begin position="1"/>
        <end position="28"/>
    </location>
</feature>
<comment type="caution">
    <text evidence="3">The sequence shown here is derived from an EMBL/GenBank/DDBJ whole genome shotgun (WGS) entry which is preliminary data.</text>
</comment>
<dbReference type="Proteomes" id="UP000018209">
    <property type="component" value="Unassembled WGS sequence"/>
</dbReference>
<reference evidence="3 4" key="1">
    <citation type="submission" date="2013-08" db="EMBL/GenBank/DDBJ databases">
        <title>Gluconobacter thailandicus NBRC 3257 whole genome sequence.</title>
        <authorList>
            <person name="Matsutani M."/>
            <person name="Yakushi T."/>
            <person name="Matsushita K."/>
        </authorList>
    </citation>
    <scope>NUCLEOTIDE SEQUENCE [LARGE SCALE GENOMIC DNA]</scope>
    <source>
        <strain evidence="3 4">NBRC 3257</strain>
    </source>
</reference>
<gene>
    <name evidence="3" type="ORF">NBRC3257_2154</name>
</gene>
<organism evidence="3 4">
    <name type="scientific">Gluconobacter thailandicus NBRC 3257</name>
    <dbReference type="NCBI Taxonomy" id="1381097"/>
    <lineage>
        <taxon>Bacteria</taxon>
        <taxon>Pseudomonadati</taxon>
        <taxon>Pseudomonadota</taxon>
        <taxon>Alphaproteobacteria</taxon>
        <taxon>Acetobacterales</taxon>
        <taxon>Acetobacteraceae</taxon>
        <taxon>Gluconobacter</taxon>
    </lineage>
</organism>
<keyword evidence="4" id="KW-1185">Reference proteome</keyword>
<feature type="compositionally biased region" description="Basic and acidic residues" evidence="1">
    <location>
        <begin position="1"/>
        <end position="10"/>
    </location>
</feature>
<sequence>MGPEPSHDTAPEEANGASNNQKHRKAIRSETQMTSYIGLIHKDPESDFGVTFPDFPGCVSAGDTLDDAKAMGTEALNGHVKCMAEDGYSLPKPSTLEAIMADPDNASGVAFLVSVETPSKPVRVNVMLDEKLLEVIAGANMNRSRFLVAAAWEKLKRDHVI</sequence>
<dbReference type="InterPro" id="IPR035069">
    <property type="entry name" value="TTHA1013/TTHA0281-like"/>
</dbReference>
<accession>A0ABQ0IY71</accession>
<dbReference type="Gene3D" id="3.30.160.250">
    <property type="match status" value="1"/>
</dbReference>
<name>A0ABQ0IY71_GLUTH</name>
<evidence type="ECO:0000256" key="1">
    <source>
        <dbReference type="SAM" id="MobiDB-lite"/>
    </source>
</evidence>
<dbReference type="EMBL" id="BASM01000027">
    <property type="protein sequence ID" value="GAD27155.1"/>
    <property type="molecule type" value="Genomic_DNA"/>
</dbReference>
<dbReference type="InterPro" id="IPR031807">
    <property type="entry name" value="HicB-like"/>
</dbReference>
<proteinExistence type="predicted"/>
<evidence type="ECO:0000259" key="2">
    <source>
        <dbReference type="Pfam" id="PF15919"/>
    </source>
</evidence>
<evidence type="ECO:0000313" key="3">
    <source>
        <dbReference type="EMBL" id="GAD27155.1"/>
    </source>
</evidence>
<dbReference type="SUPFAM" id="SSF143100">
    <property type="entry name" value="TTHA1013/TTHA0281-like"/>
    <property type="match status" value="1"/>
</dbReference>
<evidence type="ECO:0000313" key="4">
    <source>
        <dbReference type="Proteomes" id="UP000018209"/>
    </source>
</evidence>